<comment type="caution">
    <text evidence="2">The sequence shown here is derived from an EMBL/GenBank/DDBJ whole genome shotgun (WGS) entry which is preliminary data.</text>
</comment>
<dbReference type="EMBL" id="JOKG01000004">
    <property type="protein sequence ID" value="KEQ12464.1"/>
    <property type="molecule type" value="Genomic_DNA"/>
</dbReference>
<feature type="signal peptide" evidence="1">
    <location>
        <begin position="1"/>
        <end position="23"/>
    </location>
</feature>
<gene>
    <name evidence="2" type="ORF">GZ77_18250</name>
</gene>
<feature type="chain" id="PRO_5001760489" evidence="1">
    <location>
        <begin position="24"/>
        <end position="355"/>
    </location>
</feature>
<keyword evidence="1" id="KW-0732">Signal</keyword>
<organism evidence="2 3">
    <name type="scientific">Endozoicomonas montiporae</name>
    <dbReference type="NCBI Taxonomy" id="1027273"/>
    <lineage>
        <taxon>Bacteria</taxon>
        <taxon>Pseudomonadati</taxon>
        <taxon>Pseudomonadota</taxon>
        <taxon>Gammaproteobacteria</taxon>
        <taxon>Oceanospirillales</taxon>
        <taxon>Endozoicomonadaceae</taxon>
        <taxon>Endozoicomonas</taxon>
    </lineage>
</organism>
<evidence type="ECO:0000313" key="3">
    <source>
        <dbReference type="Proteomes" id="UP000028006"/>
    </source>
</evidence>
<sequence>MIRFRPFLIAALLCIAFPAASVASVFSCPDVDEITMTENKDAPDDRRWQASLKKLPKGMPALFANARFISNGKYAKDSGATKSLHSSDMPIKIHFHGAMYLDDSTLTYACAYIADNSDYSGLLILLQLSDIYIPESNEMPLLLMPAGKHWQRYINHRGALEESITFKACEKSAKDCAFHLPWGAVRSKTDTPNKYEGKEALLIQLIADPYPYYTDDDDCVSYNQNIFKTYFSESNSVQHSLINGLRESTTFNYAQIDLYDHGYIDINEFTKAREGNEDNQKCNLDSRPVAKCSCSSTNFLKMANAKKGHVMVDLFAAYDDKHKATNAACSLFFIPGSTRQPLLPHKHSERHGGEL</sequence>
<reference evidence="2 3" key="1">
    <citation type="submission" date="2014-06" db="EMBL/GenBank/DDBJ databases">
        <title>Whole Genome Sequences of Three Symbiotic Endozoicomonas Bacteria.</title>
        <authorList>
            <person name="Neave M.J."/>
            <person name="Apprill A."/>
            <person name="Voolstra C.R."/>
        </authorList>
    </citation>
    <scope>NUCLEOTIDE SEQUENCE [LARGE SCALE GENOMIC DNA]</scope>
    <source>
        <strain evidence="2 3">LMG 24815</strain>
    </source>
</reference>
<dbReference type="RefSeq" id="WP_034877823.1">
    <property type="nucleotide sequence ID" value="NZ_JOKG01000004.1"/>
</dbReference>
<accession>A0A081N1Z1</accession>
<proteinExistence type="predicted"/>
<dbReference type="Proteomes" id="UP000028006">
    <property type="component" value="Unassembled WGS sequence"/>
</dbReference>
<protein>
    <submittedName>
        <fullName evidence="2">Uncharacterized protein</fullName>
    </submittedName>
</protein>
<dbReference type="PROSITE" id="PS51257">
    <property type="entry name" value="PROKAR_LIPOPROTEIN"/>
    <property type="match status" value="1"/>
</dbReference>
<evidence type="ECO:0000256" key="1">
    <source>
        <dbReference type="SAM" id="SignalP"/>
    </source>
</evidence>
<dbReference type="AlphaFoldDB" id="A0A081N1Z1"/>
<evidence type="ECO:0000313" key="2">
    <source>
        <dbReference type="EMBL" id="KEQ12464.1"/>
    </source>
</evidence>
<name>A0A081N1Z1_9GAMM</name>
<keyword evidence="3" id="KW-1185">Reference proteome</keyword>